<proteinExistence type="predicted"/>
<dbReference type="Pfam" id="PF00023">
    <property type="entry name" value="Ank"/>
    <property type="match status" value="1"/>
</dbReference>
<dbReference type="Gene3D" id="1.25.40.20">
    <property type="entry name" value="Ankyrin repeat-containing domain"/>
    <property type="match status" value="1"/>
</dbReference>
<dbReference type="InterPro" id="IPR002110">
    <property type="entry name" value="Ankyrin_rpt"/>
</dbReference>
<evidence type="ECO:0000313" key="3">
    <source>
        <dbReference type="Proteomes" id="UP001168877"/>
    </source>
</evidence>
<dbReference type="SUPFAM" id="SSF48403">
    <property type="entry name" value="Ankyrin repeat"/>
    <property type="match status" value="1"/>
</dbReference>
<gene>
    <name evidence="2" type="ORF">LWI29_013025</name>
</gene>
<accession>A0AA39VSV3</accession>
<dbReference type="PROSITE" id="PS50088">
    <property type="entry name" value="ANK_REPEAT"/>
    <property type="match status" value="1"/>
</dbReference>
<dbReference type="Proteomes" id="UP001168877">
    <property type="component" value="Unassembled WGS sequence"/>
</dbReference>
<dbReference type="PANTHER" id="PTHR24121">
    <property type="entry name" value="NO MECHANORECEPTOR POTENTIAL C, ISOFORM D-RELATED"/>
    <property type="match status" value="1"/>
</dbReference>
<keyword evidence="3" id="KW-1185">Reference proteome</keyword>
<evidence type="ECO:0000313" key="2">
    <source>
        <dbReference type="EMBL" id="KAK0589346.1"/>
    </source>
</evidence>
<name>A0AA39VSV3_ACESA</name>
<organism evidence="2 3">
    <name type="scientific">Acer saccharum</name>
    <name type="common">Sugar maple</name>
    <dbReference type="NCBI Taxonomy" id="4024"/>
    <lineage>
        <taxon>Eukaryota</taxon>
        <taxon>Viridiplantae</taxon>
        <taxon>Streptophyta</taxon>
        <taxon>Embryophyta</taxon>
        <taxon>Tracheophyta</taxon>
        <taxon>Spermatophyta</taxon>
        <taxon>Magnoliopsida</taxon>
        <taxon>eudicotyledons</taxon>
        <taxon>Gunneridae</taxon>
        <taxon>Pentapetalae</taxon>
        <taxon>rosids</taxon>
        <taxon>malvids</taxon>
        <taxon>Sapindales</taxon>
        <taxon>Sapindaceae</taxon>
        <taxon>Hippocastanoideae</taxon>
        <taxon>Acereae</taxon>
        <taxon>Acer</taxon>
    </lineage>
</organism>
<reference evidence="2" key="2">
    <citation type="submission" date="2023-06" db="EMBL/GenBank/DDBJ databases">
        <authorList>
            <person name="Swenson N.G."/>
            <person name="Wegrzyn J.L."/>
            <person name="Mcevoy S.L."/>
        </authorList>
    </citation>
    <scope>NUCLEOTIDE SEQUENCE</scope>
    <source>
        <strain evidence="2">NS2018</strain>
        <tissue evidence="2">Leaf</tissue>
    </source>
</reference>
<protein>
    <submittedName>
        <fullName evidence="2">Uncharacterized protein</fullName>
    </submittedName>
</protein>
<dbReference type="PANTHER" id="PTHR24121:SF22">
    <property type="entry name" value="PROTEIN ACCELERATED CELL DEATH 6-LIKE"/>
    <property type="match status" value="1"/>
</dbReference>
<reference evidence="2" key="1">
    <citation type="journal article" date="2022" name="Plant J.">
        <title>Strategies of tolerance reflected in two North American maple genomes.</title>
        <authorList>
            <person name="McEvoy S.L."/>
            <person name="Sezen U.U."/>
            <person name="Trouern-Trend A."/>
            <person name="McMahon S.M."/>
            <person name="Schaberg P.G."/>
            <person name="Yang J."/>
            <person name="Wegrzyn J.L."/>
            <person name="Swenson N.G."/>
        </authorList>
    </citation>
    <scope>NUCLEOTIDE SEQUENCE</scope>
    <source>
        <strain evidence="2">NS2018</strain>
    </source>
</reference>
<feature type="repeat" description="ANK" evidence="1">
    <location>
        <begin position="47"/>
        <end position="79"/>
    </location>
</feature>
<dbReference type="AlphaFoldDB" id="A0AA39VSV3"/>
<dbReference type="PROSITE" id="PS50297">
    <property type="entry name" value="ANK_REP_REGION"/>
    <property type="match status" value="1"/>
</dbReference>
<keyword evidence="1" id="KW-0040">ANK repeat</keyword>
<dbReference type="EMBL" id="JAUESC010000381">
    <property type="protein sequence ID" value="KAK0589346.1"/>
    <property type="molecule type" value="Genomic_DNA"/>
</dbReference>
<evidence type="ECO:0000256" key="1">
    <source>
        <dbReference type="PROSITE-ProRule" id="PRU00023"/>
    </source>
</evidence>
<sequence length="124" mass="13775">MTYQNIFDKVSPLGNLLFHVSADSSKLEITELMARQLPFLMTKKNSKGNTPLHFAIRVEKLKITQVLVDSAGQIRTSDHNTLLRMKNGEGNTVLHMTLLVLKAAKNGRVDNSVAVARYLVSVDP</sequence>
<dbReference type="InterPro" id="IPR036770">
    <property type="entry name" value="Ankyrin_rpt-contain_sf"/>
</dbReference>
<comment type="caution">
    <text evidence="2">The sequence shown here is derived from an EMBL/GenBank/DDBJ whole genome shotgun (WGS) entry which is preliminary data.</text>
</comment>